<dbReference type="Pfam" id="PF00534">
    <property type="entry name" value="Glycos_transf_1"/>
    <property type="match status" value="1"/>
</dbReference>
<evidence type="ECO:0000259" key="1">
    <source>
        <dbReference type="Pfam" id="PF00534"/>
    </source>
</evidence>
<protein>
    <submittedName>
        <fullName evidence="3">Group 1 glycosyl transferase</fullName>
    </submittedName>
</protein>
<organism evidence="3 4">
    <name type="scientific">Paenibacillus alvei</name>
    <name type="common">Bacillus alvei</name>
    <dbReference type="NCBI Taxonomy" id="44250"/>
    <lineage>
        <taxon>Bacteria</taxon>
        <taxon>Bacillati</taxon>
        <taxon>Bacillota</taxon>
        <taxon>Bacilli</taxon>
        <taxon>Bacillales</taxon>
        <taxon>Paenibacillaceae</taxon>
        <taxon>Paenibacillus</taxon>
    </lineage>
</organism>
<dbReference type="GO" id="GO:0016757">
    <property type="term" value="F:glycosyltransferase activity"/>
    <property type="evidence" value="ECO:0007669"/>
    <property type="project" value="InterPro"/>
</dbReference>
<reference evidence="4" key="1">
    <citation type="submission" date="2018-08" db="EMBL/GenBank/DDBJ databases">
        <authorList>
            <person name="Chevrot R."/>
        </authorList>
    </citation>
    <scope>NUCLEOTIDE SEQUENCE [LARGE SCALE GENOMIC DNA]</scope>
</reference>
<sequence length="386" mass="43651">MHLKKVAVITPGTFPIPSGSSSSVERVVEHVVSKAAQRIDARIYARLWNGQEEIDTVRGVPCVRIRASRARTYVQAVIRSMAQFLPDTIQIENRPRFVLPIKRSFPNAQIILNLHSVTFMSRKHIPLKLLRSSLRAADRIFVNSRYLYRKVAAVCPSCASRIVVNTLGVDQERFRSKWTEEGMQRSEAGKDMLGWADRKIILYVGRLIPLKGVHHLLKAIPRVIARQPKALFVIVGSAFYGSARRTVYVRKLERLGRAYPQHVRFVPYVSHEQIPDWYLLADVVVMPSVEKEAFGLVNVEAMASGVPVLATRVGGIQEVVADGITGVLVRPFRLSVRLANELNRLLDDDERRKRMGEAAVEHVQNHFTWDKTAERWANEIGAPAEQ</sequence>
<dbReference type="SUPFAM" id="SSF53756">
    <property type="entry name" value="UDP-Glycosyltransferase/glycogen phosphorylase"/>
    <property type="match status" value="1"/>
</dbReference>
<accession>A0A383R6F4</accession>
<dbReference type="PANTHER" id="PTHR45947">
    <property type="entry name" value="SULFOQUINOVOSYL TRANSFERASE SQD2"/>
    <property type="match status" value="1"/>
</dbReference>
<name>A0A383R6F4_PAEAL</name>
<evidence type="ECO:0000313" key="4">
    <source>
        <dbReference type="Proteomes" id="UP000304148"/>
    </source>
</evidence>
<dbReference type="Pfam" id="PF13439">
    <property type="entry name" value="Glyco_transf_4"/>
    <property type="match status" value="1"/>
</dbReference>
<dbReference type="InterPro" id="IPR001296">
    <property type="entry name" value="Glyco_trans_1"/>
</dbReference>
<keyword evidence="3" id="KW-0808">Transferase</keyword>
<dbReference type="PANTHER" id="PTHR45947:SF3">
    <property type="entry name" value="SULFOQUINOVOSYL TRANSFERASE SQD2"/>
    <property type="match status" value="1"/>
</dbReference>
<dbReference type="InterPro" id="IPR028098">
    <property type="entry name" value="Glyco_trans_4-like_N"/>
</dbReference>
<feature type="domain" description="Glycosyltransferase subfamily 4-like N-terminal" evidence="2">
    <location>
        <begin position="24"/>
        <end position="173"/>
    </location>
</feature>
<evidence type="ECO:0000313" key="3">
    <source>
        <dbReference type="EMBL" id="SYX82152.1"/>
    </source>
</evidence>
<dbReference type="CDD" id="cd03801">
    <property type="entry name" value="GT4_PimA-like"/>
    <property type="match status" value="1"/>
</dbReference>
<evidence type="ECO:0000259" key="2">
    <source>
        <dbReference type="Pfam" id="PF13439"/>
    </source>
</evidence>
<gene>
    <name evidence="3" type="ORF">PBLR_10572</name>
</gene>
<dbReference type="InterPro" id="IPR050194">
    <property type="entry name" value="Glycosyltransferase_grp1"/>
</dbReference>
<proteinExistence type="predicted"/>
<dbReference type="Gene3D" id="3.40.50.2000">
    <property type="entry name" value="Glycogen Phosphorylase B"/>
    <property type="match status" value="2"/>
</dbReference>
<dbReference type="Proteomes" id="UP000304148">
    <property type="component" value="Chromosome"/>
</dbReference>
<dbReference type="RefSeq" id="WP_138184597.1">
    <property type="nucleotide sequence ID" value="NZ_LS992241.1"/>
</dbReference>
<dbReference type="EMBL" id="LS992241">
    <property type="protein sequence ID" value="SYX82152.1"/>
    <property type="molecule type" value="Genomic_DNA"/>
</dbReference>
<feature type="domain" description="Glycosyl transferase family 1" evidence="1">
    <location>
        <begin position="197"/>
        <end position="359"/>
    </location>
</feature>
<dbReference type="AlphaFoldDB" id="A0A383R6F4"/>